<gene>
    <name evidence="1" type="ORF">IG616_10135</name>
</gene>
<dbReference type="RefSeq" id="WP_192148039.1">
    <property type="nucleotide sequence ID" value="NZ_JACYXI010000005.1"/>
</dbReference>
<accession>A0ABR9CM30</accession>
<evidence type="ECO:0000313" key="1">
    <source>
        <dbReference type="EMBL" id="MBD8891908.1"/>
    </source>
</evidence>
<comment type="caution">
    <text evidence="1">The sequence shown here is derived from an EMBL/GenBank/DDBJ whole genome shotgun (WGS) entry which is preliminary data.</text>
</comment>
<reference evidence="1 2" key="2">
    <citation type="journal article" date="2021" name="Int. J. Syst. Evol. Microbiol.">
        <title>Roseibium litorale sp. nov., isolated from a tidal flat sediment and proposal for the reclassification of Labrenzia polysiphoniae as Roseibium polysiphoniae comb. nov.</title>
        <authorList>
            <person name="Liu Y."/>
            <person name="Pei T."/>
            <person name="Du J."/>
            <person name="Chao M."/>
            <person name="Deng M.R."/>
            <person name="Zhu H."/>
        </authorList>
    </citation>
    <scope>NUCLEOTIDE SEQUENCE [LARGE SCALE GENOMIC DNA]</scope>
    <source>
        <strain evidence="1 2">4C16A</strain>
    </source>
</reference>
<dbReference type="Proteomes" id="UP000632063">
    <property type="component" value="Unassembled WGS sequence"/>
</dbReference>
<keyword evidence="2" id="KW-1185">Reference proteome</keyword>
<organism evidence="1 2">
    <name type="scientific">Roseibium litorale</name>
    <dbReference type="NCBI Taxonomy" id="2803841"/>
    <lineage>
        <taxon>Bacteria</taxon>
        <taxon>Pseudomonadati</taxon>
        <taxon>Pseudomonadota</taxon>
        <taxon>Alphaproteobacteria</taxon>
        <taxon>Hyphomicrobiales</taxon>
        <taxon>Stappiaceae</taxon>
        <taxon>Roseibium</taxon>
    </lineage>
</organism>
<reference evidence="2" key="1">
    <citation type="submission" date="2020-09" db="EMBL/GenBank/DDBJ databases">
        <title>The genome sequence of strain Labrenzia suaedae 4C16A.</title>
        <authorList>
            <person name="Liu Y."/>
        </authorList>
    </citation>
    <scope>NUCLEOTIDE SEQUENCE [LARGE SCALE GENOMIC DNA]</scope>
    <source>
        <strain evidence="2">4C16A</strain>
    </source>
</reference>
<sequence length="347" mass="36842">MSHHLEQNASSELISPVASRAGGFSLTARLARLSPREALLSVRGFTAATPSAKKCLEEAGKCFVAGYNSALTGHLSTVLQASSGIVEPERSGFFIEGAAMGCGVRDAMPWHIFAAPGLPRLLAATSQRNPYLPTVGAGWAMARLPWRRKAILRCLDRLLAPLVFDGWGFHDCYFNAKMLRRGPGSHIAGLAGGIARNAWDQGAGRATWFICGGDIHEACARIARTDPSRHGDLFAGLGLAVTYAGGIDTDTCGRLRLATGALGRHLAQGSAFGLVAHHDASTDTAAIRERAAALTGVPPETVVAIVRSAMPIGLGQPMQDLGDSSRLYEQWRSRTATDLDTAMESRR</sequence>
<dbReference type="EMBL" id="JACYXI010000005">
    <property type="protein sequence ID" value="MBD8891908.1"/>
    <property type="molecule type" value="Genomic_DNA"/>
</dbReference>
<dbReference type="Pfam" id="PF08012">
    <property type="entry name" value="DUF1702"/>
    <property type="match status" value="1"/>
</dbReference>
<proteinExistence type="predicted"/>
<protein>
    <submittedName>
        <fullName evidence="1">DUF1702 family protein</fullName>
    </submittedName>
</protein>
<name>A0ABR9CM30_9HYPH</name>
<evidence type="ECO:0000313" key="2">
    <source>
        <dbReference type="Proteomes" id="UP000632063"/>
    </source>
</evidence>
<dbReference type="InterPro" id="IPR012964">
    <property type="entry name" value="DUF1702"/>
</dbReference>